<keyword evidence="3" id="KW-0653">Protein transport</keyword>
<evidence type="ECO:0000256" key="1">
    <source>
        <dbReference type="ARBA" id="ARBA00018167"/>
    </source>
</evidence>
<evidence type="ECO:0000313" key="9">
    <source>
        <dbReference type="Proteomes" id="UP001497382"/>
    </source>
</evidence>
<evidence type="ECO:0000256" key="2">
    <source>
        <dbReference type="ARBA" id="ARBA00022448"/>
    </source>
</evidence>
<sequence length="895" mass="101914">MVVKSNKSLLGDDWFKNFCAFRIHPKVFLDKRKLTRDAFCLDVLKDLYLDHVEVQYKIHLLLLLQEHSTLLITDFNLLEQVIGSLMNLCNILGTKSDKRLLKNQALVTIVTILLSQNNLDTSKMIMKVKVLLLEIIYNNSEDSTVLSTACKCLEELEEFFPGSLESEMTNISTACEREMSPAFQSYVLLLSVCLKHFTGKLHSRRSSLENEGEISNKKNVASVSPFAALLFELLPYMTHAATYRVLRDLIHVVRHTPELSPTFQSFKLYLQNLMLSSDVSLFHLAFDLLDAFHSDLFSSQDEKFLYKQLIKLSTHPCLTSSHRLLFLDWLKCCIMNSKSDYFSSLSHYPDLKILLPSPFDGPLTQEKKSYVLTLCIPFNTKENLAADFLNETVSGLIKCSLLSGGTKAAPSLFRILFVYFSSHNSELMHNSMYRLLSGIMKTSPHLMSYALSFLQSVKSECQESKFHERILGHLVEHILSIPMKQFCNNLQCYLAVLENASQECASISRPRAVLKLLQKLLNNSELNLRNAWSVGNDMLSVCRSFMKHHDIQIFYYDLAEVLCLVAQNIDDVDVKDRAKIYYSMLTSLSSIKIQAIFQLHSSEKDATSALNSFVTGSDARQSVSSIQKLPQPILQLVRCEQSNEIFNEDNMSVSAFPDVLKTYKDYLQNHEPVVKLPFILKHVDTVEEAFEDLYGIVITTQSSPPTREIPVIELPVLKKGAVSGNKETVVSLSVVPVEPCPLTLHFEAEFTCKNGCSYTCDLQSADLKFDDLFMPLPIPGSFQTSASSYRSKLFDALWEYFKQQMNSSEKNQDYCQSSFCLNIDKENFPIVIEQKWKCFVVSKTTDPAYNIAMYLPPKYHLLLKISIVNDKVFAYIIVDKCAMLPWVTLCLQKMQ</sequence>
<dbReference type="Pfam" id="PF21588">
    <property type="entry name" value="AP5B1_middle"/>
    <property type="match status" value="1"/>
</dbReference>
<dbReference type="GO" id="GO:0015031">
    <property type="term" value="P:protein transport"/>
    <property type="evidence" value="ECO:0007669"/>
    <property type="project" value="UniProtKB-KW"/>
</dbReference>
<dbReference type="Pfam" id="PF21587">
    <property type="entry name" value="AP5B1_N"/>
    <property type="match status" value="1"/>
</dbReference>
<accession>A0AAV1ZIY4</accession>
<dbReference type="EMBL" id="CAXIEN010000055">
    <property type="protein sequence ID" value="CAL1271656.1"/>
    <property type="molecule type" value="Genomic_DNA"/>
</dbReference>
<dbReference type="InterPro" id="IPR048978">
    <property type="entry name" value="AP5B1_N"/>
</dbReference>
<dbReference type="Proteomes" id="UP001497382">
    <property type="component" value="Unassembled WGS sequence"/>
</dbReference>
<keyword evidence="2" id="KW-0813">Transport</keyword>
<dbReference type="InterPro" id="IPR038741">
    <property type="entry name" value="AP5B1"/>
</dbReference>
<organism evidence="8 9">
    <name type="scientific">Larinioides sclopetarius</name>
    <dbReference type="NCBI Taxonomy" id="280406"/>
    <lineage>
        <taxon>Eukaryota</taxon>
        <taxon>Metazoa</taxon>
        <taxon>Ecdysozoa</taxon>
        <taxon>Arthropoda</taxon>
        <taxon>Chelicerata</taxon>
        <taxon>Arachnida</taxon>
        <taxon>Araneae</taxon>
        <taxon>Araneomorphae</taxon>
        <taxon>Entelegynae</taxon>
        <taxon>Araneoidea</taxon>
        <taxon>Araneidae</taxon>
        <taxon>Larinioides</taxon>
    </lineage>
</organism>
<proteinExistence type="predicted"/>
<protein>
    <recommendedName>
        <fullName evidence="1">AP-5 complex subunit beta-1</fullName>
    </recommendedName>
    <alternativeName>
        <fullName evidence="4">Adaptor-related protein complex 5 beta subunit</fullName>
    </alternativeName>
</protein>
<name>A0AAV1ZIY4_9ARAC</name>
<evidence type="ECO:0000259" key="5">
    <source>
        <dbReference type="Pfam" id="PF21587"/>
    </source>
</evidence>
<feature type="domain" description="AP5B1 middle" evidence="6">
    <location>
        <begin position="230"/>
        <end position="593"/>
    </location>
</feature>
<dbReference type="GO" id="GO:0005765">
    <property type="term" value="C:lysosomal membrane"/>
    <property type="evidence" value="ECO:0007669"/>
    <property type="project" value="TreeGrafter"/>
</dbReference>
<evidence type="ECO:0000259" key="7">
    <source>
        <dbReference type="Pfam" id="PF21590"/>
    </source>
</evidence>
<dbReference type="SUPFAM" id="SSF48371">
    <property type="entry name" value="ARM repeat"/>
    <property type="match status" value="1"/>
</dbReference>
<feature type="domain" description="AP5B1 C-terminal" evidence="7">
    <location>
        <begin position="792"/>
        <end position="893"/>
    </location>
</feature>
<reference evidence="8 9" key="1">
    <citation type="submission" date="2024-04" db="EMBL/GenBank/DDBJ databases">
        <authorList>
            <person name="Rising A."/>
            <person name="Reimegard J."/>
            <person name="Sonavane S."/>
            <person name="Akerstrom W."/>
            <person name="Nylinder S."/>
            <person name="Hedman E."/>
            <person name="Kallberg Y."/>
        </authorList>
    </citation>
    <scope>NUCLEOTIDE SEQUENCE [LARGE SCALE GENOMIC DNA]</scope>
</reference>
<feature type="domain" description="AP-5 complex subunit beta-1 N-terminal" evidence="5">
    <location>
        <begin position="42"/>
        <end position="113"/>
    </location>
</feature>
<dbReference type="PANTHER" id="PTHR34033">
    <property type="entry name" value="AP-5 COMPLEX SUBUNIT BETA-1"/>
    <property type="match status" value="1"/>
</dbReference>
<dbReference type="GO" id="GO:0016197">
    <property type="term" value="P:endosomal transport"/>
    <property type="evidence" value="ECO:0007669"/>
    <property type="project" value="InterPro"/>
</dbReference>
<dbReference type="InterPro" id="IPR048979">
    <property type="entry name" value="AP5B1_middle"/>
</dbReference>
<keyword evidence="9" id="KW-1185">Reference proteome</keyword>
<dbReference type="InterPro" id="IPR016024">
    <property type="entry name" value="ARM-type_fold"/>
</dbReference>
<dbReference type="Pfam" id="PF21590">
    <property type="entry name" value="AP5B1_C"/>
    <property type="match status" value="1"/>
</dbReference>
<evidence type="ECO:0000256" key="3">
    <source>
        <dbReference type="ARBA" id="ARBA00022927"/>
    </source>
</evidence>
<gene>
    <name evidence="8" type="ORF">LARSCL_LOCUS5934</name>
</gene>
<dbReference type="AlphaFoldDB" id="A0AAV1ZIY4"/>
<dbReference type="PANTHER" id="PTHR34033:SF1">
    <property type="entry name" value="AP-5 COMPLEX SUBUNIT BETA-1"/>
    <property type="match status" value="1"/>
</dbReference>
<comment type="caution">
    <text evidence="8">The sequence shown here is derived from an EMBL/GenBank/DDBJ whole genome shotgun (WGS) entry which is preliminary data.</text>
</comment>
<dbReference type="InterPro" id="IPR048981">
    <property type="entry name" value="AP5B1_C"/>
</dbReference>
<evidence type="ECO:0000259" key="6">
    <source>
        <dbReference type="Pfam" id="PF21588"/>
    </source>
</evidence>
<evidence type="ECO:0000256" key="4">
    <source>
        <dbReference type="ARBA" id="ARBA00032431"/>
    </source>
</evidence>
<evidence type="ECO:0000313" key="8">
    <source>
        <dbReference type="EMBL" id="CAL1271656.1"/>
    </source>
</evidence>
<dbReference type="GO" id="GO:0030119">
    <property type="term" value="C:AP-type membrane coat adaptor complex"/>
    <property type="evidence" value="ECO:0007669"/>
    <property type="project" value="TreeGrafter"/>
</dbReference>